<dbReference type="SFLD" id="SFLDG01141">
    <property type="entry name" value="C2.B.1:_Sucrose_Phosphatase_Li"/>
    <property type="match status" value="1"/>
</dbReference>
<dbReference type="EMBL" id="CP021059">
    <property type="protein sequence ID" value="ARQ05981.1"/>
    <property type="molecule type" value="Genomic_DNA"/>
</dbReference>
<evidence type="ECO:0000313" key="5">
    <source>
        <dbReference type="Proteomes" id="UP000194154"/>
    </source>
</evidence>
<dbReference type="GeneID" id="35294463"/>
<dbReference type="NCBIfam" id="TIGR01484">
    <property type="entry name" value="HAD-SF-IIB"/>
    <property type="match status" value="1"/>
</dbReference>
<dbReference type="SFLD" id="SFLDG01140">
    <property type="entry name" value="C2.B:_Phosphomannomutase_and_P"/>
    <property type="match status" value="1"/>
</dbReference>
<dbReference type="PANTHER" id="PTHR10000:SF57">
    <property type="entry name" value="KANOSAMINE-6-PHOSPHATE PHOSPHATASE"/>
    <property type="match status" value="1"/>
</dbReference>
<dbReference type="PANTHER" id="PTHR10000">
    <property type="entry name" value="PHOSPHOSERINE PHOSPHATASE"/>
    <property type="match status" value="1"/>
</dbReference>
<dbReference type="Pfam" id="PF05116">
    <property type="entry name" value="S6PP"/>
    <property type="match status" value="1"/>
</dbReference>
<dbReference type="Proteomes" id="UP000194154">
    <property type="component" value="Chromosome"/>
</dbReference>
<evidence type="ECO:0000313" key="4">
    <source>
        <dbReference type="EMBL" id="ARQ05981.1"/>
    </source>
</evidence>
<dbReference type="GO" id="GO:0016791">
    <property type="term" value="F:phosphatase activity"/>
    <property type="evidence" value="ECO:0007669"/>
    <property type="project" value="TreeGrafter"/>
</dbReference>
<dbReference type="OrthoDB" id="9781413at2"/>
<gene>
    <name evidence="4" type="primary">ntdB</name>
    <name evidence="4" type="ORF">MCCS_03130</name>
</gene>
<evidence type="ECO:0000256" key="1">
    <source>
        <dbReference type="ARBA" id="ARBA00007958"/>
    </source>
</evidence>
<accession>A0A1W7A8Q9</accession>
<keyword evidence="2 4" id="KW-0378">Hydrolase</keyword>
<dbReference type="InterPro" id="IPR023214">
    <property type="entry name" value="HAD_sf"/>
</dbReference>
<comment type="similarity">
    <text evidence="1">Belongs to the HAD-like hydrolase superfamily.</text>
</comment>
<evidence type="ECO:0000259" key="3">
    <source>
        <dbReference type="Pfam" id="PF05116"/>
    </source>
</evidence>
<dbReference type="KEGG" id="mcak:MCCS_03130"/>
<organism evidence="4 5">
    <name type="scientific">Macrococcoides canis</name>
    <dbReference type="NCBI Taxonomy" id="1855823"/>
    <lineage>
        <taxon>Bacteria</taxon>
        <taxon>Bacillati</taxon>
        <taxon>Bacillota</taxon>
        <taxon>Bacilli</taxon>
        <taxon>Bacillales</taxon>
        <taxon>Staphylococcaceae</taxon>
        <taxon>Macrococcoides</taxon>
    </lineage>
</organism>
<proteinExistence type="inferred from homology"/>
<dbReference type="AlphaFoldDB" id="A0A1W7A8Q9"/>
<evidence type="ECO:0000256" key="2">
    <source>
        <dbReference type="ARBA" id="ARBA00022801"/>
    </source>
</evidence>
<dbReference type="InterPro" id="IPR036412">
    <property type="entry name" value="HAD-like_sf"/>
</dbReference>
<dbReference type="Gene3D" id="3.30.70.1410">
    <property type="entry name" value="yhjk (haloacid dehalogenase-like hydrolase protein) domain"/>
    <property type="match status" value="1"/>
</dbReference>
<dbReference type="SFLD" id="SFLDS00003">
    <property type="entry name" value="Haloacid_Dehalogenase"/>
    <property type="match status" value="1"/>
</dbReference>
<feature type="domain" description="Sucrose phosphatase-like" evidence="3">
    <location>
        <begin position="13"/>
        <end position="248"/>
    </location>
</feature>
<protein>
    <submittedName>
        <fullName evidence="4">Kanosamine-6-phosphate phosphatase</fullName>
        <ecNumber evidence="4">3.1.3.92</ecNumber>
    </submittedName>
</protein>
<dbReference type="GO" id="GO:0000287">
    <property type="term" value="F:magnesium ion binding"/>
    <property type="evidence" value="ECO:0007669"/>
    <property type="project" value="TreeGrafter"/>
</dbReference>
<keyword evidence="5" id="KW-1185">Reference proteome</keyword>
<dbReference type="SUPFAM" id="SSF56784">
    <property type="entry name" value="HAD-like"/>
    <property type="match status" value="1"/>
</dbReference>
<dbReference type="RefSeq" id="WP_086041689.1">
    <property type="nucleotide sequence ID" value="NZ_CBCRZA010000003.1"/>
</dbReference>
<name>A0A1W7A8Q9_9STAP</name>
<dbReference type="InterPro" id="IPR006380">
    <property type="entry name" value="SPP-like_dom"/>
</dbReference>
<dbReference type="STRING" id="1855823.MCCS_03130"/>
<sequence length="270" mass="31206">MKSLHFPDNIHALACSDFDETYFAHQYKHQESIIEMESLINALSYKGLLFGIVSASTREMIEACLAEGHYTYYPHFISTNSGTEIYYIQDGTWVLDEDYHAQFVNQQYDKAIILHIEEKLKQQGVNLITQEPFIHAPFSRNYYYPAVDEATDKHNIELIKQQAEVHNYLVNISKCNPLIGDPEDHYDVDFFPISAGKHAVVQYLIKKFKIDYEHTFAFGDSGNDIRMLNAVKHGYLVNNATEEAKSLYQHVTLNQYNKGIHEVLSAHFKE</sequence>
<dbReference type="GO" id="GO:0005829">
    <property type="term" value="C:cytosol"/>
    <property type="evidence" value="ECO:0007669"/>
    <property type="project" value="TreeGrafter"/>
</dbReference>
<dbReference type="Gene3D" id="3.40.50.1000">
    <property type="entry name" value="HAD superfamily/HAD-like"/>
    <property type="match status" value="1"/>
</dbReference>
<dbReference type="EC" id="3.1.3.92" evidence="4"/>
<dbReference type="InterPro" id="IPR006379">
    <property type="entry name" value="HAD-SF_hydro_IIB"/>
</dbReference>
<reference evidence="4 5" key="1">
    <citation type="journal article" date="2017" name="Int. J. Syst. Evol. Microbiol.">
        <title>Macrococcus canis sp. nov., a skin bacterium associated with infections in dogs.</title>
        <authorList>
            <person name="Gobeli Brawand S."/>
            <person name="Cotting K."/>
            <person name="Gomez-Sanz E."/>
            <person name="Collaud A."/>
            <person name="Thomann A."/>
            <person name="Brodard I."/>
            <person name="Rodriguez-Campos S."/>
            <person name="Strauss C."/>
            <person name="Perreten V."/>
        </authorList>
    </citation>
    <scope>NUCLEOTIDE SEQUENCE [LARGE SCALE GENOMIC DNA]</scope>
    <source>
        <strain evidence="4 5">KM45013</strain>
    </source>
</reference>